<evidence type="ECO:0000256" key="5">
    <source>
        <dbReference type="ARBA" id="ARBA00022989"/>
    </source>
</evidence>
<dbReference type="Pfam" id="PF07690">
    <property type="entry name" value="MFS_1"/>
    <property type="match status" value="1"/>
</dbReference>
<feature type="transmembrane region" description="Helical" evidence="7">
    <location>
        <begin position="165"/>
        <end position="184"/>
    </location>
</feature>
<proteinExistence type="predicted"/>
<evidence type="ECO:0000256" key="6">
    <source>
        <dbReference type="ARBA" id="ARBA00023136"/>
    </source>
</evidence>
<sequence>MSAPFRLTRLWPGVYLPALVVEVGVGAMIPMVPVSATSLGADLATAGLLAAMLPIGQIAADVPAGAVAARIGDRRAMILACGIAAVAMAGAALATTVWVLGVCVFVVGVAGAVFGLARQSYLTEVTPALLRARALSTLGGVFRIGLFIGPFVGALVVHGGSPSNAYWLGAGTSVLAAIVVAVSREVPGADGVRSRDRGDGRSTSAVVREHLPLLVTLGVAIAAVGAVRGARQVVLPLWSEHLGFPPATTALVFGISGAVDMLLFYPAGKLMDARGRLWIAIPSMIVMGVSMLLLPLTHTVAAVGVVAILLGLGNGMGSGVVMTLGADVAPAQGRAQFLGAWRLLQDSGSALGPLLLAGGAAIGTLAGGVVATGMLGGLAAAALARFVPRWSVHANRTTRARAGL</sequence>
<feature type="transmembrane region" description="Helical" evidence="7">
    <location>
        <begin position="277"/>
        <end position="310"/>
    </location>
</feature>
<keyword evidence="5 7" id="KW-1133">Transmembrane helix</keyword>
<dbReference type="PRINTS" id="PR01035">
    <property type="entry name" value="TCRTETA"/>
</dbReference>
<dbReference type="eggNOG" id="COG0477">
    <property type="taxonomic scope" value="Bacteria"/>
</dbReference>
<keyword evidence="3" id="KW-1003">Cell membrane</keyword>
<evidence type="ECO:0000313" key="9">
    <source>
        <dbReference type="EMBL" id="ACQ79122.1"/>
    </source>
</evidence>
<dbReference type="RefSeq" id="WP_012725902.1">
    <property type="nucleotide sequence ID" value="NC_012669.1"/>
</dbReference>
<evidence type="ECO:0000256" key="1">
    <source>
        <dbReference type="ARBA" id="ARBA00004651"/>
    </source>
</evidence>
<protein>
    <submittedName>
        <fullName evidence="9">Major facilitator superfamily MFS_1</fullName>
    </submittedName>
</protein>
<dbReference type="SUPFAM" id="SSF103473">
    <property type="entry name" value="MFS general substrate transporter"/>
    <property type="match status" value="1"/>
</dbReference>
<dbReference type="STRING" id="471853.Bcav_0861"/>
<feature type="transmembrane region" description="Helical" evidence="7">
    <location>
        <begin position="205"/>
        <end position="227"/>
    </location>
</feature>
<dbReference type="InterPro" id="IPR036259">
    <property type="entry name" value="MFS_trans_sf"/>
</dbReference>
<dbReference type="PANTHER" id="PTHR23517:SF2">
    <property type="entry name" value="MULTIDRUG RESISTANCE PROTEIN MDTH"/>
    <property type="match status" value="1"/>
</dbReference>
<dbReference type="AlphaFoldDB" id="C5BZF0"/>
<evidence type="ECO:0000256" key="7">
    <source>
        <dbReference type="SAM" id="Phobius"/>
    </source>
</evidence>
<feature type="transmembrane region" description="Helical" evidence="7">
    <location>
        <begin position="99"/>
        <end position="117"/>
    </location>
</feature>
<accession>C5BZF0</accession>
<dbReference type="KEGG" id="bcv:Bcav_0861"/>
<dbReference type="InterPro" id="IPR050171">
    <property type="entry name" value="MFS_Transporters"/>
</dbReference>
<feature type="transmembrane region" description="Helical" evidence="7">
    <location>
        <begin position="354"/>
        <end position="387"/>
    </location>
</feature>
<dbReference type="GO" id="GO:0005886">
    <property type="term" value="C:plasma membrane"/>
    <property type="evidence" value="ECO:0007669"/>
    <property type="project" value="UniProtKB-SubCell"/>
</dbReference>
<dbReference type="Gene3D" id="1.20.1250.20">
    <property type="entry name" value="MFS general substrate transporter like domains"/>
    <property type="match status" value="2"/>
</dbReference>
<feature type="transmembrane region" description="Helical" evidence="7">
    <location>
        <begin position="43"/>
        <end position="64"/>
    </location>
</feature>
<dbReference type="CDD" id="cd17325">
    <property type="entry name" value="MFS_MdtG_SLC18_like"/>
    <property type="match status" value="1"/>
</dbReference>
<keyword evidence="6 7" id="KW-0472">Membrane</keyword>
<dbReference type="PANTHER" id="PTHR23517">
    <property type="entry name" value="RESISTANCE PROTEIN MDTM, PUTATIVE-RELATED-RELATED"/>
    <property type="match status" value="1"/>
</dbReference>
<name>C5BZF0_BEUC1</name>
<feature type="transmembrane region" description="Helical" evidence="7">
    <location>
        <begin position="76"/>
        <end position="93"/>
    </location>
</feature>
<dbReference type="InterPro" id="IPR001958">
    <property type="entry name" value="Tet-R_TetA/multi-R_MdtG-like"/>
</dbReference>
<dbReference type="EMBL" id="CP001618">
    <property type="protein sequence ID" value="ACQ79122.1"/>
    <property type="molecule type" value="Genomic_DNA"/>
</dbReference>
<keyword evidence="4 7" id="KW-0812">Transmembrane</keyword>
<evidence type="ECO:0000256" key="4">
    <source>
        <dbReference type="ARBA" id="ARBA00022692"/>
    </source>
</evidence>
<evidence type="ECO:0000259" key="8">
    <source>
        <dbReference type="PROSITE" id="PS50850"/>
    </source>
</evidence>
<organism evidence="9 10">
    <name type="scientific">Beutenbergia cavernae (strain ATCC BAA-8 / DSM 12333 / CCUG 43141 / JCM 11478 / NBRC 16432 / NCIMB 13614 / HKI 0122)</name>
    <dbReference type="NCBI Taxonomy" id="471853"/>
    <lineage>
        <taxon>Bacteria</taxon>
        <taxon>Bacillati</taxon>
        <taxon>Actinomycetota</taxon>
        <taxon>Actinomycetes</taxon>
        <taxon>Micrococcales</taxon>
        <taxon>Beutenbergiaceae</taxon>
        <taxon>Beutenbergia</taxon>
    </lineage>
</organism>
<feature type="domain" description="Major facilitator superfamily (MFS) profile" evidence="8">
    <location>
        <begin position="1"/>
        <end position="391"/>
    </location>
</feature>
<dbReference type="InterPro" id="IPR011701">
    <property type="entry name" value="MFS"/>
</dbReference>
<evidence type="ECO:0000256" key="2">
    <source>
        <dbReference type="ARBA" id="ARBA00022448"/>
    </source>
</evidence>
<dbReference type="InterPro" id="IPR020846">
    <property type="entry name" value="MFS_dom"/>
</dbReference>
<dbReference type="Proteomes" id="UP000007962">
    <property type="component" value="Chromosome"/>
</dbReference>
<evidence type="ECO:0000313" key="10">
    <source>
        <dbReference type="Proteomes" id="UP000007962"/>
    </source>
</evidence>
<feature type="transmembrane region" description="Helical" evidence="7">
    <location>
        <begin position="138"/>
        <end position="159"/>
    </location>
</feature>
<dbReference type="PROSITE" id="PS50850">
    <property type="entry name" value="MFS"/>
    <property type="match status" value="1"/>
</dbReference>
<evidence type="ECO:0000256" key="3">
    <source>
        <dbReference type="ARBA" id="ARBA00022475"/>
    </source>
</evidence>
<dbReference type="GO" id="GO:0022857">
    <property type="term" value="F:transmembrane transporter activity"/>
    <property type="evidence" value="ECO:0007669"/>
    <property type="project" value="InterPro"/>
</dbReference>
<keyword evidence="10" id="KW-1185">Reference proteome</keyword>
<dbReference type="HOGENOM" id="CLU_001265_10_10_11"/>
<reference evidence="9 10" key="1">
    <citation type="journal article" date="2009" name="Stand. Genomic Sci.">
        <title>Complete genome sequence of Beutenbergia cavernae type strain (HKI 0122).</title>
        <authorList>
            <person name="Land M."/>
            <person name="Pukall R."/>
            <person name="Abt B."/>
            <person name="Goker M."/>
            <person name="Rohde M."/>
            <person name="Glavina Del Rio T."/>
            <person name="Tice H."/>
            <person name="Copeland A."/>
            <person name="Cheng J.F."/>
            <person name="Lucas S."/>
            <person name="Chen F."/>
            <person name="Nolan M."/>
            <person name="Bruce D."/>
            <person name="Goodwin L."/>
            <person name="Pitluck S."/>
            <person name="Ivanova N."/>
            <person name="Mavromatis K."/>
            <person name="Ovchinnikova G."/>
            <person name="Pati A."/>
            <person name="Chen A."/>
            <person name="Palaniappan K."/>
            <person name="Hauser L."/>
            <person name="Chang Y.J."/>
            <person name="Jefferies C.C."/>
            <person name="Saunders E."/>
            <person name="Brettin T."/>
            <person name="Detter J.C."/>
            <person name="Han C."/>
            <person name="Chain P."/>
            <person name="Bristow J."/>
            <person name="Eisen J.A."/>
            <person name="Markowitz V."/>
            <person name="Hugenholtz P."/>
            <person name="Kyrpides N.C."/>
            <person name="Klenk H.P."/>
            <person name="Lapidus A."/>
        </authorList>
    </citation>
    <scope>NUCLEOTIDE SEQUENCE [LARGE SCALE GENOMIC DNA]</scope>
    <source>
        <strain evidence="10">ATCC BAA-8 / DSM 12333 / NBRC 16432</strain>
    </source>
</reference>
<keyword evidence="2" id="KW-0813">Transport</keyword>
<feature type="transmembrane region" description="Helical" evidence="7">
    <location>
        <begin position="247"/>
        <end position="265"/>
    </location>
</feature>
<comment type="subcellular location">
    <subcellularLocation>
        <location evidence="1">Cell membrane</location>
        <topology evidence="1">Multi-pass membrane protein</topology>
    </subcellularLocation>
</comment>
<gene>
    <name evidence="9" type="ordered locus">Bcav_0861</name>
</gene>
<feature type="transmembrane region" description="Helical" evidence="7">
    <location>
        <begin position="12"/>
        <end position="31"/>
    </location>
</feature>